<dbReference type="RefSeq" id="XP_007404624.1">
    <property type="nucleotide sequence ID" value="XM_007404562.1"/>
</dbReference>
<keyword evidence="3" id="KW-0378">Hydrolase</keyword>
<dbReference type="InterPro" id="IPR029044">
    <property type="entry name" value="Nucleotide-diphossugar_trans"/>
</dbReference>
<proteinExistence type="inferred from homology"/>
<sequence>MAIRRLSISSHSQQQQQQHLPQDDFRSTTTTNHTATSSHQIPFLLNRFGYTDESNLSELPSNDPIPSILHIVPPGKNVFSYLQWLSIKSAITKISPQRTMAHMIKGTIPEPGTNFWWDEMLRLPSVEIHETEDRTSIFGNPILDISHKTDVIRLEMLQRFGGIYLDTDILVLNSFDELLKGSEEMVMGIEKADGTLLHPTLVNGLCNAVIVAQRGAKFLDVWYDSYRTFEGQPFRGGGIWNYHSVILPWALAKNATSSQAHITVLDHHSFFMPLWDDPGLKQVHGTLTETDPEPSPFKPNQFAYHMWHHLLDERISIATDDLLLSANQLGPEDALNRKSHFNLIAREYLSDSVLDRFNDWKSKSKLD</sequence>
<organism evidence="4">
    <name type="scientific">Melampsora larici-populina (strain 98AG31 / pathotype 3-4-7)</name>
    <name type="common">Poplar leaf rust fungus</name>
    <dbReference type="NCBI Taxonomy" id="747676"/>
    <lineage>
        <taxon>Eukaryota</taxon>
        <taxon>Fungi</taxon>
        <taxon>Dikarya</taxon>
        <taxon>Basidiomycota</taxon>
        <taxon>Pucciniomycotina</taxon>
        <taxon>Pucciniomycetes</taxon>
        <taxon>Pucciniales</taxon>
        <taxon>Melampsoraceae</taxon>
        <taxon>Melampsora</taxon>
    </lineage>
</organism>
<dbReference type="AlphaFoldDB" id="F4R5J8"/>
<evidence type="ECO:0000313" key="3">
    <source>
        <dbReference type="EMBL" id="EGG12249.1"/>
    </source>
</evidence>
<dbReference type="InterPro" id="IPR007577">
    <property type="entry name" value="GlycoTrfase_DXD_sugar-bd_CS"/>
</dbReference>
<evidence type="ECO:0000256" key="1">
    <source>
        <dbReference type="ARBA" id="ARBA00009003"/>
    </source>
</evidence>
<evidence type="ECO:0000256" key="2">
    <source>
        <dbReference type="SAM" id="MobiDB-lite"/>
    </source>
</evidence>
<dbReference type="OrthoDB" id="409543at2759"/>
<dbReference type="HOGENOM" id="CLU_050874_0_0_1"/>
<reference evidence="4" key="1">
    <citation type="journal article" date="2011" name="Proc. Natl. Acad. Sci. U.S.A.">
        <title>Obligate biotrophy features unraveled by the genomic analysis of rust fungi.</title>
        <authorList>
            <person name="Duplessis S."/>
            <person name="Cuomo C.A."/>
            <person name="Lin Y.-C."/>
            <person name="Aerts A."/>
            <person name="Tisserant E."/>
            <person name="Veneault-Fourrey C."/>
            <person name="Joly D.L."/>
            <person name="Hacquard S."/>
            <person name="Amselem J."/>
            <person name="Cantarel B.L."/>
            <person name="Chiu R."/>
            <person name="Coutinho P.M."/>
            <person name="Feau N."/>
            <person name="Field M."/>
            <person name="Frey P."/>
            <person name="Gelhaye E."/>
            <person name="Goldberg J."/>
            <person name="Grabherr M.G."/>
            <person name="Kodira C.D."/>
            <person name="Kohler A."/>
            <person name="Kuees U."/>
            <person name="Lindquist E.A."/>
            <person name="Lucas S.M."/>
            <person name="Mago R."/>
            <person name="Mauceli E."/>
            <person name="Morin E."/>
            <person name="Murat C."/>
            <person name="Pangilinan J.L."/>
            <person name="Park R."/>
            <person name="Pearson M."/>
            <person name="Quesneville H."/>
            <person name="Rouhier N."/>
            <person name="Sakthikumar S."/>
            <person name="Salamov A.A."/>
            <person name="Schmutz J."/>
            <person name="Selles B."/>
            <person name="Shapiro H."/>
            <person name="Tanguay P."/>
            <person name="Tuskan G.A."/>
            <person name="Henrissat B."/>
            <person name="Van de Peer Y."/>
            <person name="Rouze P."/>
            <person name="Ellis J.G."/>
            <person name="Dodds P.N."/>
            <person name="Schein J.E."/>
            <person name="Zhong S."/>
            <person name="Hamelin R.C."/>
            <person name="Grigoriev I.V."/>
            <person name="Szabo L.J."/>
            <person name="Martin F."/>
        </authorList>
    </citation>
    <scope>NUCLEOTIDE SEQUENCE [LARGE SCALE GENOMIC DNA]</scope>
    <source>
        <strain evidence="4">98AG31 / pathotype 3-4-7</strain>
    </source>
</reference>
<dbReference type="GeneID" id="18929313"/>
<dbReference type="InParanoid" id="F4R5J8"/>
<name>F4R5J8_MELLP</name>
<dbReference type="EMBL" id="GL883091">
    <property type="protein sequence ID" value="EGG12249.1"/>
    <property type="molecule type" value="Genomic_DNA"/>
</dbReference>
<dbReference type="PANTHER" id="PTHR46830:SF2">
    <property type="entry name" value="ALPHA-1,4-N-ACETYLGLUCOSAMINYLTRANSFERASE"/>
    <property type="match status" value="1"/>
</dbReference>
<dbReference type="Pfam" id="PF04488">
    <property type="entry name" value="Gly_transf_sug"/>
    <property type="match status" value="1"/>
</dbReference>
<feature type="compositionally biased region" description="Low complexity" evidence="2">
    <location>
        <begin position="1"/>
        <end position="20"/>
    </location>
</feature>
<protein>
    <submittedName>
        <fullName evidence="3">Family 32 glycoside hydrolase</fullName>
    </submittedName>
</protein>
<comment type="similarity">
    <text evidence="1">Belongs to the glycosyltransferase 32 family.</text>
</comment>
<dbReference type="KEGG" id="mlr:MELLADRAFT_59238"/>
<dbReference type="SUPFAM" id="SSF53448">
    <property type="entry name" value="Nucleotide-diphospho-sugar transferases"/>
    <property type="match status" value="1"/>
</dbReference>
<keyword evidence="4" id="KW-1185">Reference proteome</keyword>
<dbReference type="PANTHER" id="PTHR46830">
    <property type="entry name" value="TRANSFERASE, PUTATIVE-RELATED"/>
    <property type="match status" value="1"/>
</dbReference>
<accession>F4R5J8</accession>
<feature type="compositionally biased region" description="Low complexity" evidence="2">
    <location>
        <begin position="27"/>
        <end position="37"/>
    </location>
</feature>
<dbReference type="eggNOG" id="ENOG502S02F">
    <property type="taxonomic scope" value="Eukaryota"/>
</dbReference>
<dbReference type="Gene3D" id="3.90.550.20">
    <property type="match status" value="1"/>
</dbReference>
<feature type="region of interest" description="Disordered" evidence="2">
    <location>
        <begin position="1"/>
        <end position="37"/>
    </location>
</feature>
<dbReference type="VEuPathDB" id="FungiDB:MELLADRAFT_59238"/>
<gene>
    <name evidence="3" type="ORF">MELLADRAFT_59238</name>
</gene>
<dbReference type="GO" id="GO:0016787">
    <property type="term" value="F:hydrolase activity"/>
    <property type="evidence" value="ECO:0007669"/>
    <property type="project" value="UniProtKB-KW"/>
</dbReference>
<dbReference type="Proteomes" id="UP000001072">
    <property type="component" value="Unassembled WGS sequence"/>
</dbReference>
<evidence type="ECO:0000313" key="4">
    <source>
        <dbReference type="Proteomes" id="UP000001072"/>
    </source>
</evidence>